<keyword evidence="1" id="KW-0472">Membrane</keyword>
<keyword evidence="1" id="KW-0812">Transmembrane</keyword>
<evidence type="ECO:0000313" key="3">
    <source>
        <dbReference type="Proteomes" id="UP001258181"/>
    </source>
</evidence>
<accession>A0ABU1TWC4</accession>
<reference evidence="2 3" key="1">
    <citation type="submission" date="2023-07" db="EMBL/GenBank/DDBJ databases">
        <title>Sorghum-associated microbial communities from plants grown in Nebraska, USA.</title>
        <authorList>
            <person name="Schachtman D."/>
        </authorList>
    </citation>
    <scope>NUCLEOTIDE SEQUENCE [LARGE SCALE GENOMIC DNA]</scope>
    <source>
        <strain evidence="2 3">BE211</strain>
    </source>
</reference>
<evidence type="ECO:0000313" key="2">
    <source>
        <dbReference type="EMBL" id="MDR7071497.1"/>
    </source>
</evidence>
<feature type="transmembrane region" description="Helical" evidence="1">
    <location>
        <begin position="460"/>
        <end position="479"/>
    </location>
</feature>
<sequence length="561" mass="66345">MNELKFRNMLRKTKSQDPEKRFEALDALFEYKETPDLEVRVDLLKEVVETAASSFPDPVDVWDQPSYYLTDFVCDYAMPEVVEHLIKYFDKLSPDAKVRALELFLITEDEEIFFEIEDKIATLIHEEEVILPVEQLCEYPVFVRNVVDQVLDKLNSPHYKYMMYDFILAINESGVEPGYKKQNVLSVLLKDYQDLRREYLSYDKDYQAKYVYTSWKEDYFKLRYNMNLLLQLTNYYFTNETEEFLKEATHFNDPVIAAKAVHICMEKNLDVDKAILSKLAADLESAEMIYWDLKSSNKEHLFPNQEDKQPLIAKSKLLTHIVYLRDEEDQMIGKFPEQINVLDSIETENQYGQPIRYFLMSFKESDTEYVGWVGGFSLEDGDDTAHVWEGTYTDFVELKSKSISEHKEEFFSKRAELSQKYHEEIHYKSSPKLPTGLWFFYAILITHWGKMLINGIDDEIYISIGFTVIGLLLTVYELWKKKRSQVVIVGQDVVVTKGKNSKAMKIQDIKKVKYNKKHVQIYNKQNDIQLLIPFKWVNYDHFSHVLFEHTQHLREVPFIEE</sequence>
<gene>
    <name evidence="2" type="ORF">J2X07_000472</name>
</gene>
<comment type="caution">
    <text evidence="2">The sequence shown here is derived from an EMBL/GenBank/DDBJ whole genome shotgun (WGS) entry which is preliminary data.</text>
</comment>
<keyword evidence="1" id="KW-1133">Transmembrane helix</keyword>
<keyword evidence="3" id="KW-1185">Reference proteome</keyword>
<protein>
    <submittedName>
        <fullName evidence="2">Uncharacterized protein</fullName>
    </submittedName>
</protein>
<organism evidence="2 3">
    <name type="scientific">Fictibacillus barbaricus</name>
    <dbReference type="NCBI Taxonomy" id="182136"/>
    <lineage>
        <taxon>Bacteria</taxon>
        <taxon>Bacillati</taxon>
        <taxon>Bacillota</taxon>
        <taxon>Bacilli</taxon>
        <taxon>Bacillales</taxon>
        <taxon>Fictibacillaceae</taxon>
        <taxon>Fictibacillus</taxon>
    </lineage>
</organism>
<dbReference type="RefSeq" id="WP_310256078.1">
    <property type="nucleotide sequence ID" value="NZ_JAVDWA010000001.1"/>
</dbReference>
<name>A0ABU1TWC4_9BACL</name>
<evidence type="ECO:0000256" key="1">
    <source>
        <dbReference type="SAM" id="Phobius"/>
    </source>
</evidence>
<dbReference type="EMBL" id="JAVDWA010000001">
    <property type="protein sequence ID" value="MDR7071497.1"/>
    <property type="molecule type" value="Genomic_DNA"/>
</dbReference>
<proteinExistence type="predicted"/>
<dbReference type="Proteomes" id="UP001258181">
    <property type="component" value="Unassembled WGS sequence"/>
</dbReference>